<dbReference type="InterPro" id="IPR019029">
    <property type="entry name" value="T3SS_PrgH/EprH-like"/>
</dbReference>
<evidence type="ECO:0000313" key="2">
    <source>
        <dbReference type="EMBL" id="NWC16054.1"/>
    </source>
</evidence>
<gene>
    <name evidence="2" type="ORF">HX845_20505</name>
</gene>
<keyword evidence="1" id="KW-1133">Transmembrane helix</keyword>
<evidence type="ECO:0000313" key="3">
    <source>
        <dbReference type="Proteomes" id="UP000517547"/>
    </source>
</evidence>
<name>A0A7Y7Y1M1_9PSED</name>
<dbReference type="Pfam" id="PF09480">
    <property type="entry name" value="PrgH"/>
    <property type="match status" value="1"/>
</dbReference>
<keyword evidence="1" id="KW-0472">Membrane</keyword>
<comment type="caution">
    <text evidence="2">The sequence shown here is derived from an EMBL/GenBank/DDBJ whole genome shotgun (WGS) entry which is preliminary data.</text>
</comment>
<dbReference type="Gene3D" id="3.30.70.1770">
    <property type="match status" value="1"/>
</dbReference>
<evidence type="ECO:0000256" key="1">
    <source>
        <dbReference type="SAM" id="Phobius"/>
    </source>
</evidence>
<feature type="transmembrane region" description="Helical" evidence="1">
    <location>
        <begin position="124"/>
        <end position="143"/>
    </location>
</feature>
<keyword evidence="1" id="KW-0812">Transmembrane</keyword>
<organism evidence="2 3">
    <name type="scientific">Pseudomonas gingeri</name>
    <dbReference type="NCBI Taxonomy" id="117681"/>
    <lineage>
        <taxon>Bacteria</taxon>
        <taxon>Pseudomonadati</taxon>
        <taxon>Pseudomonadota</taxon>
        <taxon>Gammaproteobacteria</taxon>
        <taxon>Pseudomonadales</taxon>
        <taxon>Pseudomonadaceae</taxon>
        <taxon>Pseudomonas</taxon>
    </lineage>
</organism>
<reference evidence="2 3" key="1">
    <citation type="submission" date="2020-04" db="EMBL/GenBank/DDBJ databases">
        <title>Molecular characterization of pseudomonads from Agaricus bisporus reveal novel blotch 2 pathogens in Western Europe.</title>
        <authorList>
            <person name="Taparia T."/>
            <person name="Krijger M."/>
            <person name="Haynes E."/>
            <person name="Elpinstone J.G."/>
            <person name="Noble R."/>
            <person name="Van Der Wolf J."/>
        </authorList>
    </citation>
    <scope>NUCLEOTIDE SEQUENCE [LARGE SCALE GENOMIC DNA]</scope>
    <source>
        <strain evidence="2 3">IPO3738</strain>
    </source>
</reference>
<proteinExistence type="predicted"/>
<protein>
    <submittedName>
        <fullName evidence="2">PrgH/EprH family type III secretion apparatus protein</fullName>
    </submittedName>
</protein>
<accession>A0A7Y7Y1M1</accession>
<dbReference type="GO" id="GO:0016020">
    <property type="term" value="C:membrane"/>
    <property type="evidence" value="ECO:0007669"/>
    <property type="project" value="InterPro"/>
</dbReference>
<dbReference type="AlphaFoldDB" id="A0A7Y7Y1M1"/>
<sequence length="369" mass="41453">MGSGLLQGCEFNLRSSRTLFIVGAPEVLGDDGLVAAIPEDAVFVPLERGNCNFEVLLDQKQATLRILGDEIEEREVAFQRCERIAGLLIALRPEHEPWAPQVFADSAVVEPPVLRRPGPRLKKLVVMALVFALLAVCAAGWSGPMVTSRPDVSSLIAGTREPVQVLQGRDDHVYVFVSSERDAGWSRQVLMRHRIPSQVLDVMEERRRLESLLNERATALKVRRIDLSRPSSVRVFHGSRGGSPDAGLKQQVLQLLLDEAAYVQYVDFEEQDDELLGSLAQEGLQRLALPFERIERADGVTFNVAGDLQDADREGARRFVDEFYRRWGNRHVRFTIDLRDDLFKGRSFQAGPQGYIKMSSSSWHFSTMQ</sequence>
<dbReference type="EMBL" id="JACAQE010000007">
    <property type="protein sequence ID" value="NWC16054.1"/>
    <property type="molecule type" value="Genomic_DNA"/>
</dbReference>
<dbReference type="Gene3D" id="2.60.200.20">
    <property type="match status" value="1"/>
</dbReference>
<dbReference type="Gene3D" id="3.30.70.1780">
    <property type="match status" value="1"/>
</dbReference>
<dbReference type="NCBIfam" id="TIGR02554">
    <property type="entry name" value="PrgH"/>
    <property type="match status" value="1"/>
</dbReference>
<dbReference type="InterPro" id="IPR013387">
    <property type="entry name" value="T3SS_PrgH/EprH"/>
</dbReference>
<dbReference type="Proteomes" id="UP000517547">
    <property type="component" value="Unassembled WGS sequence"/>
</dbReference>